<dbReference type="AlphaFoldDB" id="A0AAD8SN99"/>
<dbReference type="InterPro" id="IPR007321">
    <property type="entry name" value="Transposase_28"/>
</dbReference>
<accession>A0AAD8SN99</accession>
<keyword evidence="3" id="KW-1185">Reference proteome</keyword>
<comment type="caution">
    <text evidence="2">The sequence shown here is derived from an EMBL/GenBank/DDBJ whole genome shotgun (WGS) entry which is preliminary data.</text>
</comment>
<gene>
    <name evidence="2" type="ORF">QYE76_049566</name>
</gene>
<evidence type="ECO:0000259" key="1">
    <source>
        <dbReference type="Pfam" id="PF04195"/>
    </source>
</evidence>
<dbReference type="PANTHER" id="PTHR33026:SF7">
    <property type="entry name" value="OS03G0100275 PROTEIN"/>
    <property type="match status" value="1"/>
</dbReference>
<proteinExistence type="predicted"/>
<reference evidence="2" key="1">
    <citation type="submission" date="2023-07" db="EMBL/GenBank/DDBJ databases">
        <title>A chromosome-level genome assembly of Lolium multiflorum.</title>
        <authorList>
            <person name="Chen Y."/>
            <person name="Copetti D."/>
            <person name="Kolliker R."/>
            <person name="Studer B."/>
        </authorList>
    </citation>
    <scope>NUCLEOTIDE SEQUENCE</scope>
    <source>
        <strain evidence="2">02402/16</strain>
        <tissue evidence="2">Leaf</tissue>
    </source>
</reference>
<sequence>MLPDIRRLRRTHCILEGVATRLLGDEIVPVVNPGERVVFVAHFDRGLGLPASPFFRGFLEFFGLQPQHLLANAFVTLFCYVVFCDGYARVWPDIDFWGRLFYIKAQTTDVKNENPARDLFNLSEFSLVPPTKMNWGYCLKPTDPTTEVNMLLEFLRTCVTRDRLTGADLLCTFTSRRVLPLQWRVHKICYMSSWFDPTRTSKVALTAEGVANRVNHISQARLPNNWSGGWSPTAGRILRLW</sequence>
<evidence type="ECO:0000313" key="3">
    <source>
        <dbReference type="Proteomes" id="UP001231189"/>
    </source>
</evidence>
<organism evidence="2 3">
    <name type="scientific">Lolium multiflorum</name>
    <name type="common">Italian ryegrass</name>
    <name type="synonym">Lolium perenne subsp. multiflorum</name>
    <dbReference type="NCBI Taxonomy" id="4521"/>
    <lineage>
        <taxon>Eukaryota</taxon>
        <taxon>Viridiplantae</taxon>
        <taxon>Streptophyta</taxon>
        <taxon>Embryophyta</taxon>
        <taxon>Tracheophyta</taxon>
        <taxon>Spermatophyta</taxon>
        <taxon>Magnoliopsida</taxon>
        <taxon>Liliopsida</taxon>
        <taxon>Poales</taxon>
        <taxon>Poaceae</taxon>
        <taxon>BOP clade</taxon>
        <taxon>Pooideae</taxon>
        <taxon>Poodae</taxon>
        <taxon>Poeae</taxon>
        <taxon>Poeae Chloroplast Group 2 (Poeae type)</taxon>
        <taxon>Loliodinae</taxon>
        <taxon>Loliinae</taxon>
        <taxon>Lolium</taxon>
    </lineage>
</organism>
<evidence type="ECO:0000313" key="2">
    <source>
        <dbReference type="EMBL" id="KAK1661407.1"/>
    </source>
</evidence>
<dbReference type="Pfam" id="PF04195">
    <property type="entry name" value="Transposase_28"/>
    <property type="match status" value="1"/>
</dbReference>
<dbReference type="EMBL" id="JAUUTY010000003">
    <property type="protein sequence ID" value="KAK1661407.1"/>
    <property type="molecule type" value="Genomic_DNA"/>
</dbReference>
<name>A0AAD8SN99_LOLMU</name>
<feature type="domain" description="Transposase (putative) gypsy type" evidence="1">
    <location>
        <begin position="37"/>
        <end position="104"/>
    </location>
</feature>
<protein>
    <recommendedName>
        <fullName evidence="1">Transposase (putative) gypsy type domain-containing protein</fullName>
    </recommendedName>
</protein>
<dbReference type="PANTHER" id="PTHR33026">
    <property type="entry name" value="OS06G0360600 PROTEIN"/>
    <property type="match status" value="1"/>
</dbReference>
<dbReference type="Proteomes" id="UP001231189">
    <property type="component" value="Unassembled WGS sequence"/>
</dbReference>